<keyword evidence="3" id="KW-0547">Nucleotide-binding</keyword>
<sequence length="351" mass="38561">MTLLPDSLQASLLGMGLLQPGETCSAEPLTGGVASDIWYVRAGDREFCVKRALERLRVERDWRVPTHRNAFEVAWLEIAAGIAPDCVPRVLGHDSAAGIFAMEYFPPGRFRNWKQELSGGVVDLETVERLAGLLVRIHSATAHDSTLAARFDDGELFFQLRLEPYLHGAAEGHPEVRDRLLALSTQVAASRQVLVHGDVSPKNILVGEETIVLLDAECACLGDPAFDLAFCLNHLLLKCLWVPEASSLLLQAFERLAGRYLAAVDWEAPGPLERRVAELLPGLLLARVDGKSPVEYLEETAREVVRGFARQNLLSPPASLDQLSNNWRAVIVDHQRRVDRAGGQPGDTSSL</sequence>
<organism evidence="7 8">
    <name type="scientific">Parahaliea maris</name>
    <dbReference type="NCBI Taxonomy" id="2716870"/>
    <lineage>
        <taxon>Bacteria</taxon>
        <taxon>Pseudomonadati</taxon>
        <taxon>Pseudomonadota</taxon>
        <taxon>Gammaproteobacteria</taxon>
        <taxon>Cellvibrionales</taxon>
        <taxon>Halieaceae</taxon>
        <taxon>Parahaliea</taxon>
    </lineage>
</organism>
<dbReference type="Gene3D" id="3.30.200.20">
    <property type="entry name" value="Phosphorylase Kinase, domain 1"/>
    <property type="match status" value="1"/>
</dbReference>
<feature type="domain" description="Aminoglycoside phosphotransferase" evidence="6">
    <location>
        <begin position="26"/>
        <end position="258"/>
    </location>
</feature>
<comment type="caution">
    <text evidence="7">The sequence shown here is derived from an EMBL/GenBank/DDBJ whole genome shotgun (WGS) entry which is preliminary data.</text>
</comment>
<dbReference type="GO" id="GO:0005524">
    <property type="term" value="F:ATP binding"/>
    <property type="evidence" value="ECO:0007669"/>
    <property type="project" value="UniProtKB-KW"/>
</dbReference>
<dbReference type="PANTHER" id="PTHR34273">
    <property type="entry name" value="METHYLTHIORIBOSE KINASE"/>
    <property type="match status" value="1"/>
</dbReference>
<keyword evidence="2 7" id="KW-0808">Transferase</keyword>
<evidence type="ECO:0000256" key="2">
    <source>
        <dbReference type="ARBA" id="ARBA00022679"/>
    </source>
</evidence>
<dbReference type="Pfam" id="PF01636">
    <property type="entry name" value="APH"/>
    <property type="match status" value="1"/>
</dbReference>
<dbReference type="Gene3D" id="3.90.1200.10">
    <property type="match status" value="1"/>
</dbReference>
<dbReference type="RefSeq" id="WP_148070203.1">
    <property type="nucleotide sequence ID" value="NZ_VRZA01000010.1"/>
</dbReference>
<keyword evidence="8" id="KW-1185">Reference proteome</keyword>
<dbReference type="InterPro" id="IPR011009">
    <property type="entry name" value="Kinase-like_dom_sf"/>
</dbReference>
<evidence type="ECO:0000256" key="4">
    <source>
        <dbReference type="ARBA" id="ARBA00022777"/>
    </source>
</evidence>
<evidence type="ECO:0000256" key="1">
    <source>
        <dbReference type="ARBA" id="ARBA00010165"/>
    </source>
</evidence>
<evidence type="ECO:0000313" key="8">
    <source>
        <dbReference type="Proteomes" id="UP000321039"/>
    </source>
</evidence>
<keyword evidence="5" id="KW-0067">ATP-binding</keyword>
<dbReference type="InterPro" id="IPR002575">
    <property type="entry name" value="Aminoglycoside_PTrfase"/>
</dbReference>
<evidence type="ECO:0000313" key="7">
    <source>
        <dbReference type="EMBL" id="TXS89511.1"/>
    </source>
</evidence>
<comment type="similarity">
    <text evidence="1">Belongs to the methylthioribose kinase family.</text>
</comment>
<dbReference type="GO" id="GO:0016301">
    <property type="term" value="F:kinase activity"/>
    <property type="evidence" value="ECO:0007669"/>
    <property type="project" value="UniProtKB-KW"/>
</dbReference>
<evidence type="ECO:0000256" key="5">
    <source>
        <dbReference type="ARBA" id="ARBA00022840"/>
    </source>
</evidence>
<protein>
    <submittedName>
        <fullName evidence="7">Aminoglycoside phosphotransferase family protein</fullName>
    </submittedName>
</protein>
<proteinExistence type="inferred from homology"/>
<dbReference type="EMBL" id="VRZA01000010">
    <property type="protein sequence ID" value="TXS89511.1"/>
    <property type="molecule type" value="Genomic_DNA"/>
</dbReference>
<evidence type="ECO:0000256" key="3">
    <source>
        <dbReference type="ARBA" id="ARBA00022741"/>
    </source>
</evidence>
<dbReference type="PANTHER" id="PTHR34273:SF2">
    <property type="entry name" value="METHYLTHIORIBOSE KINASE"/>
    <property type="match status" value="1"/>
</dbReference>
<keyword evidence="4" id="KW-0418">Kinase</keyword>
<reference evidence="7 8" key="1">
    <citation type="submission" date="2019-08" db="EMBL/GenBank/DDBJ databases">
        <title>Parahaliea maris sp. nov., isolated from the surface seawater.</title>
        <authorList>
            <person name="Liu Y."/>
        </authorList>
    </citation>
    <scope>NUCLEOTIDE SEQUENCE [LARGE SCALE GENOMIC DNA]</scope>
    <source>
        <strain evidence="7 8">HSLHS9</strain>
    </source>
</reference>
<gene>
    <name evidence="7" type="ORF">FV139_19675</name>
</gene>
<dbReference type="Proteomes" id="UP000321039">
    <property type="component" value="Unassembled WGS sequence"/>
</dbReference>
<evidence type="ECO:0000259" key="6">
    <source>
        <dbReference type="Pfam" id="PF01636"/>
    </source>
</evidence>
<dbReference type="AlphaFoldDB" id="A0A5C8ZQ95"/>
<name>A0A5C8ZQ95_9GAMM</name>
<accession>A0A5C8ZQ95</accession>
<dbReference type="SUPFAM" id="SSF56112">
    <property type="entry name" value="Protein kinase-like (PK-like)"/>
    <property type="match status" value="1"/>
</dbReference>